<feature type="compositionally biased region" description="Basic residues" evidence="1">
    <location>
        <begin position="208"/>
        <end position="221"/>
    </location>
</feature>
<feature type="non-terminal residue" evidence="2">
    <location>
        <position position="1"/>
    </location>
</feature>
<dbReference type="AlphaFoldDB" id="A0A2J6R598"/>
<feature type="region of interest" description="Disordered" evidence="1">
    <location>
        <begin position="195"/>
        <end position="229"/>
    </location>
</feature>
<gene>
    <name evidence="2" type="ORF">L207DRAFT_605488</name>
</gene>
<dbReference type="EMBL" id="KZ613955">
    <property type="protein sequence ID" value="PMD33697.1"/>
    <property type="molecule type" value="Genomic_DNA"/>
</dbReference>
<evidence type="ECO:0000313" key="3">
    <source>
        <dbReference type="Proteomes" id="UP000235786"/>
    </source>
</evidence>
<name>A0A2J6R598_HYAVF</name>
<proteinExistence type="predicted"/>
<protein>
    <submittedName>
        <fullName evidence="2">Uncharacterized protein</fullName>
    </submittedName>
</protein>
<organism evidence="2 3">
    <name type="scientific">Hyaloscypha variabilis (strain UAMH 11265 / GT02V1 / F)</name>
    <name type="common">Meliniomyces variabilis</name>
    <dbReference type="NCBI Taxonomy" id="1149755"/>
    <lineage>
        <taxon>Eukaryota</taxon>
        <taxon>Fungi</taxon>
        <taxon>Dikarya</taxon>
        <taxon>Ascomycota</taxon>
        <taxon>Pezizomycotina</taxon>
        <taxon>Leotiomycetes</taxon>
        <taxon>Helotiales</taxon>
        <taxon>Hyaloscyphaceae</taxon>
        <taxon>Hyaloscypha</taxon>
        <taxon>Hyaloscypha variabilis</taxon>
    </lineage>
</organism>
<evidence type="ECO:0000256" key="1">
    <source>
        <dbReference type="SAM" id="MobiDB-lite"/>
    </source>
</evidence>
<reference evidence="2 3" key="1">
    <citation type="submission" date="2016-04" db="EMBL/GenBank/DDBJ databases">
        <title>A degradative enzymes factory behind the ericoid mycorrhizal symbiosis.</title>
        <authorList>
            <consortium name="DOE Joint Genome Institute"/>
            <person name="Martino E."/>
            <person name="Morin E."/>
            <person name="Grelet G."/>
            <person name="Kuo A."/>
            <person name="Kohler A."/>
            <person name="Daghino S."/>
            <person name="Barry K."/>
            <person name="Choi C."/>
            <person name="Cichocki N."/>
            <person name="Clum A."/>
            <person name="Copeland A."/>
            <person name="Hainaut M."/>
            <person name="Haridas S."/>
            <person name="Labutti K."/>
            <person name="Lindquist E."/>
            <person name="Lipzen A."/>
            <person name="Khouja H.-R."/>
            <person name="Murat C."/>
            <person name="Ohm R."/>
            <person name="Olson A."/>
            <person name="Spatafora J."/>
            <person name="Veneault-Fourrey C."/>
            <person name="Henrissat B."/>
            <person name="Grigoriev I."/>
            <person name="Martin F."/>
            <person name="Perotto S."/>
        </authorList>
    </citation>
    <scope>NUCLEOTIDE SEQUENCE [LARGE SCALE GENOMIC DNA]</scope>
    <source>
        <strain evidence="2 3">F</strain>
    </source>
</reference>
<keyword evidence="3" id="KW-1185">Reference proteome</keyword>
<accession>A0A2J6R598</accession>
<sequence>PLSSLKFSPPIHYYHNNISIYCHPTIAPQQCEYLQCPSNYLQNIYTPSIPTFPFLFVPPQHPYSSQTLGRSAHLITTSQPQPRSPLITMPHTHKYSTRASNLPTWSPITPPLRRRAQPPKYEHPWSLDVEFGDDLVIEELDLGAPATPLWWATDDEHTHYVLRRKGGQKVVFSEGGVGGGGTGVGYGEVEGDEGEAIKAGDGGGMSRVARKRAWKKGVGRRRGSDGKFV</sequence>
<dbReference type="Proteomes" id="UP000235786">
    <property type="component" value="Unassembled WGS sequence"/>
</dbReference>
<evidence type="ECO:0000313" key="2">
    <source>
        <dbReference type="EMBL" id="PMD33697.1"/>
    </source>
</evidence>